<dbReference type="GO" id="GO:0005829">
    <property type="term" value="C:cytosol"/>
    <property type="evidence" value="ECO:0007669"/>
    <property type="project" value="TreeGrafter"/>
</dbReference>
<proteinExistence type="inferred from homology"/>
<reference evidence="3" key="1">
    <citation type="journal article" date="2021" name="PeerJ">
        <title>Extensive microbial diversity within the chicken gut microbiome revealed by metagenomics and culture.</title>
        <authorList>
            <person name="Gilroy R."/>
            <person name="Ravi A."/>
            <person name="Getino M."/>
            <person name="Pursley I."/>
            <person name="Horton D.L."/>
            <person name="Alikhan N.F."/>
            <person name="Baker D."/>
            <person name="Gharbi K."/>
            <person name="Hall N."/>
            <person name="Watson M."/>
            <person name="Adriaenssens E.M."/>
            <person name="Foster-Nyarko E."/>
            <person name="Jarju S."/>
            <person name="Secka A."/>
            <person name="Antonio M."/>
            <person name="Oren A."/>
            <person name="Chaudhuri R.R."/>
            <person name="La Ragione R."/>
            <person name="Hildebrand F."/>
            <person name="Pallen M.J."/>
        </authorList>
    </citation>
    <scope>NUCLEOTIDE SEQUENCE</scope>
    <source>
        <strain evidence="3">14975</strain>
    </source>
</reference>
<feature type="binding site" evidence="2">
    <location>
        <begin position="107"/>
        <end position="110"/>
    </location>
    <ligand>
        <name>ATP</name>
        <dbReference type="ChEBI" id="CHEBI:30616"/>
    </ligand>
</feature>
<dbReference type="EMBL" id="DXFQ01000145">
    <property type="protein sequence ID" value="HIX20483.1"/>
    <property type="molecule type" value="Genomic_DNA"/>
</dbReference>
<sequence>MQNFFITGTDTEIGKTYVTTALLRDLRRRGIPAMGYKPMACGDRSDARAMRDATDPSVSLELINPLYLRAATAPYIAATLENKTISLGTLIEGYERVAAAYGPVLVEGAGGWEVPIAPGVTMADFAVALGLPVILVIGNKLGAVNHALMTIKGIRERGLSCRALVLNHLQQDWDTAALTNRQLIEEFSGLSVAAELIHGQSDIDSQAVLGF</sequence>
<comment type="subcellular location">
    <subcellularLocation>
        <location evidence="2">Cytoplasm</location>
    </subcellularLocation>
</comment>
<dbReference type="InterPro" id="IPR004472">
    <property type="entry name" value="DTB_synth_BioD"/>
</dbReference>
<dbReference type="CDD" id="cd03109">
    <property type="entry name" value="DTBS"/>
    <property type="match status" value="1"/>
</dbReference>
<feature type="active site" evidence="2">
    <location>
        <position position="37"/>
    </location>
</feature>
<dbReference type="PIRSF" id="PIRSF006755">
    <property type="entry name" value="DTB_synth"/>
    <property type="match status" value="1"/>
</dbReference>
<evidence type="ECO:0000256" key="1">
    <source>
        <dbReference type="ARBA" id="ARBA00022756"/>
    </source>
</evidence>
<evidence type="ECO:0000256" key="2">
    <source>
        <dbReference type="HAMAP-Rule" id="MF_00336"/>
    </source>
</evidence>
<accession>A0A9D2AIJ2</accession>
<dbReference type="PANTHER" id="PTHR43210">
    <property type="entry name" value="DETHIOBIOTIN SYNTHETASE"/>
    <property type="match status" value="1"/>
</dbReference>
<dbReference type="PANTHER" id="PTHR43210:SF5">
    <property type="entry name" value="DETHIOBIOTIN SYNTHETASE"/>
    <property type="match status" value="1"/>
</dbReference>
<keyword evidence="1 2" id="KW-0093">Biotin biosynthesis</keyword>
<comment type="function">
    <text evidence="2">Catalyzes a mechanistically unusual reaction, the ATP-dependent insertion of CO2 between the N7 and N8 nitrogen atoms of 7,8-diaminopelargonic acid (DAPA, also called 7,8-diammoniononanoate) to form a ureido ring.</text>
</comment>
<organism evidence="3 4">
    <name type="scientific">Candidatus Akkermansia intestinigallinarum</name>
    <dbReference type="NCBI Taxonomy" id="2838431"/>
    <lineage>
        <taxon>Bacteria</taxon>
        <taxon>Pseudomonadati</taxon>
        <taxon>Verrucomicrobiota</taxon>
        <taxon>Verrucomicrobiia</taxon>
        <taxon>Verrucomicrobiales</taxon>
        <taxon>Akkermansiaceae</taxon>
        <taxon>Akkermansia</taxon>
    </lineage>
</organism>
<keyword evidence="2" id="KW-0067">ATP-binding</keyword>
<keyword evidence="2" id="KW-0547">Nucleotide-binding</keyword>
<comment type="pathway">
    <text evidence="2">Cofactor biosynthesis; biotin biosynthesis; biotin from 7,8-diaminononanoate: step 1/2.</text>
</comment>
<dbReference type="GO" id="GO:0009102">
    <property type="term" value="P:biotin biosynthetic process"/>
    <property type="evidence" value="ECO:0007669"/>
    <property type="project" value="UniProtKB-UniRule"/>
</dbReference>
<comment type="caution">
    <text evidence="3">The sequence shown here is derived from an EMBL/GenBank/DDBJ whole genome shotgun (WGS) entry which is preliminary data.</text>
</comment>
<dbReference type="AlphaFoldDB" id="A0A9D2AIJ2"/>
<comment type="cofactor">
    <cofactor evidence="2">
        <name>Mg(2+)</name>
        <dbReference type="ChEBI" id="CHEBI:18420"/>
    </cofactor>
</comment>
<dbReference type="HAMAP" id="MF_00336">
    <property type="entry name" value="BioD"/>
    <property type="match status" value="1"/>
</dbReference>
<dbReference type="GO" id="GO:0004141">
    <property type="term" value="F:dethiobiotin synthase activity"/>
    <property type="evidence" value="ECO:0007669"/>
    <property type="project" value="UniProtKB-UniRule"/>
</dbReference>
<dbReference type="SUPFAM" id="SSF52540">
    <property type="entry name" value="P-loop containing nucleoside triphosphate hydrolases"/>
    <property type="match status" value="1"/>
</dbReference>
<keyword evidence="2" id="KW-0963">Cytoplasm</keyword>
<feature type="binding site" evidence="2">
    <location>
        <position position="16"/>
    </location>
    <ligand>
        <name>Mg(2+)</name>
        <dbReference type="ChEBI" id="CHEBI:18420"/>
    </ligand>
</feature>
<dbReference type="Pfam" id="PF13500">
    <property type="entry name" value="AAA_26"/>
    <property type="match status" value="1"/>
</dbReference>
<dbReference type="Proteomes" id="UP000823964">
    <property type="component" value="Unassembled WGS sequence"/>
</dbReference>
<feature type="binding site" evidence="2">
    <location>
        <begin position="12"/>
        <end position="17"/>
    </location>
    <ligand>
        <name>ATP</name>
        <dbReference type="ChEBI" id="CHEBI:30616"/>
    </ligand>
</feature>
<feature type="binding site" evidence="2">
    <location>
        <position position="46"/>
    </location>
    <ligand>
        <name>ATP</name>
        <dbReference type="ChEBI" id="CHEBI:30616"/>
    </ligand>
</feature>
<dbReference type="NCBIfam" id="TIGR00347">
    <property type="entry name" value="bioD"/>
    <property type="match status" value="1"/>
</dbReference>
<dbReference type="GO" id="GO:0005524">
    <property type="term" value="F:ATP binding"/>
    <property type="evidence" value="ECO:0007669"/>
    <property type="project" value="UniProtKB-UniRule"/>
</dbReference>
<dbReference type="GO" id="GO:0000287">
    <property type="term" value="F:magnesium ion binding"/>
    <property type="evidence" value="ECO:0007669"/>
    <property type="project" value="UniProtKB-UniRule"/>
</dbReference>
<keyword evidence="2 3" id="KW-0436">Ligase</keyword>
<dbReference type="Gene3D" id="3.40.50.300">
    <property type="entry name" value="P-loop containing nucleotide triphosphate hydrolases"/>
    <property type="match status" value="1"/>
</dbReference>
<keyword evidence="2" id="KW-0479">Metal-binding</keyword>
<name>A0A9D2AIJ2_9BACT</name>
<protein>
    <recommendedName>
        <fullName evidence="2">ATP-dependent dethiobiotin synthetase BioD</fullName>
        <ecNumber evidence="2">6.3.3.3</ecNumber>
    </recommendedName>
    <alternativeName>
        <fullName evidence="2">DTB synthetase</fullName>
        <shortName evidence="2">DTBS</shortName>
    </alternativeName>
    <alternativeName>
        <fullName evidence="2">Dethiobiotin synthase</fullName>
    </alternativeName>
</protein>
<comment type="caution">
    <text evidence="2">Lacks conserved residue(s) required for the propagation of feature annotation.</text>
</comment>
<evidence type="ECO:0000313" key="4">
    <source>
        <dbReference type="Proteomes" id="UP000823964"/>
    </source>
</evidence>
<gene>
    <name evidence="2 3" type="primary">bioD</name>
    <name evidence="3" type="ORF">H9862_07790</name>
</gene>
<reference evidence="3" key="2">
    <citation type="submission" date="2021-04" db="EMBL/GenBank/DDBJ databases">
        <authorList>
            <person name="Gilroy R."/>
        </authorList>
    </citation>
    <scope>NUCLEOTIDE SEQUENCE</scope>
    <source>
        <strain evidence="3">14975</strain>
    </source>
</reference>
<comment type="subunit">
    <text evidence="2">Homodimer.</text>
</comment>
<dbReference type="InterPro" id="IPR027417">
    <property type="entry name" value="P-loop_NTPase"/>
</dbReference>
<feature type="binding site" evidence="2">
    <location>
        <position position="107"/>
    </location>
    <ligand>
        <name>Mg(2+)</name>
        <dbReference type="ChEBI" id="CHEBI:18420"/>
    </ligand>
</feature>
<comment type="catalytic activity">
    <reaction evidence="2">
        <text>(7R,8S)-7,8-diammoniononanoate + CO2 + ATP = (4R,5S)-dethiobiotin + ADP + phosphate + 3 H(+)</text>
        <dbReference type="Rhea" id="RHEA:15805"/>
        <dbReference type="ChEBI" id="CHEBI:15378"/>
        <dbReference type="ChEBI" id="CHEBI:16526"/>
        <dbReference type="ChEBI" id="CHEBI:30616"/>
        <dbReference type="ChEBI" id="CHEBI:43474"/>
        <dbReference type="ChEBI" id="CHEBI:149469"/>
        <dbReference type="ChEBI" id="CHEBI:149473"/>
        <dbReference type="ChEBI" id="CHEBI:456216"/>
        <dbReference type="EC" id="6.3.3.3"/>
    </reaction>
</comment>
<feature type="binding site" evidence="2">
    <location>
        <begin position="167"/>
        <end position="168"/>
    </location>
    <ligand>
        <name>ATP</name>
        <dbReference type="ChEBI" id="CHEBI:30616"/>
    </ligand>
</feature>
<dbReference type="EC" id="6.3.3.3" evidence="2"/>
<keyword evidence="2" id="KW-0460">Magnesium</keyword>
<feature type="binding site" evidence="2">
    <location>
        <position position="46"/>
    </location>
    <ligand>
        <name>Mg(2+)</name>
        <dbReference type="ChEBI" id="CHEBI:18420"/>
    </ligand>
</feature>
<comment type="similarity">
    <text evidence="2">Belongs to the dethiobiotin synthetase family.</text>
</comment>
<evidence type="ECO:0000313" key="3">
    <source>
        <dbReference type="EMBL" id="HIX20483.1"/>
    </source>
</evidence>